<dbReference type="Pfam" id="PF08862">
    <property type="entry name" value="DUF1829"/>
    <property type="match status" value="1"/>
</dbReference>
<name>A0A8S5R3Y1_9CAUD</name>
<organism evidence="3">
    <name type="scientific">Myoviridae sp. ctxlX31</name>
    <dbReference type="NCBI Taxonomy" id="2827293"/>
    <lineage>
        <taxon>Viruses</taxon>
        <taxon>Duplodnaviria</taxon>
        <taxon>Heunggongvirae</taxon>
        <taxon>Uroviricota</taxon>
        <taxon>Caudoviricetes</taxon>
    </lineage>
</organism>
<dbReference type="EMBL" id="BK015810">
    <property type="protein sequence ID" value="DAE26175.1"/>
    <property type="molecule type" value="Genomic_DNA"/>
</dbReference>
<protein>
    <recommendedName>
        <fullName evidence="4">DUF1828 domain-containing protein</fullName>
    </recommendedName>
</protein>
<feature type="domain" description="DUF1828" evidence="1">
    <location>
        <begin position="32"/>
        <end position="121"/>
    </location>
</feature>
<proteinExistence type="predicted"/>
<dbReference type="Pfam" id="PF08861">
    <property type="entry name" value="DUF1828"/>
    <property type="match status" value="1"/>
</dbReference>
<dbReference type="InterPro" id="IPR014961">
    <property type="entry name" value="DUF1829"/>
</dbReference>
<feature type="domain" description="DUF1829" evidence="2">
    <location>
        <begin position="159"/>
        <end position="245"/>
    </location>
</feature>
<sequence length="254" mass="29669">MNMKFKDEYIKWLYDNTDEYKVSDNVYRITLPFLNRNNDCTEIFIKLDGDKYLLTDDGETINELELSGFNLFSSQKRTAIFNRILAAHGIKKSDDGELYTICSKDNLPQRKHMLSQCMIKISDMFYTAKNNVQSLFLEDVQAFLDEKDIRYTPDVSFPGKSGLTTNYDFAIPKSKNASERIIKVVNNIDQQQTNSIIFLWEDTVQERPQNSELYVFMQDNGKKIPSQIISTMSTYNVTPVFWSLRDKYVEKLLK</sequence>
<evidence type="ECO:0000313" key="3">
    <source>
        <dbReference type="EMBL" id="DAE26175.1"/>
    </source>
</evidence>
<evidence type="ECO:0000259" key="2">
    <source>
        <dbReference type="Pfam" id="PF08862"/>
    </source>
</evidence>
<evidence type="ECO:0000259" key="1">
    <source>
        <dbReference type="Pfam" id="PF08861"/>
    </source>
</evidence>
<evidence type="ECO:0008006" key="4">
    <source>
        <dbReference type="Google" id="ProtNLM"/>
    </source>
</evidence>
<accession>A0A8S5R3Y1</accession>
<reference evidence="3" key="1">
    <citation type="journal article" date="2021" name="Proc. Natl. Acad. Sci. U.S.A.">
        <title>A Catalog of Tens of Thousands of Viruses from Human Metagenomes Reveals Hidden Associations with Chronic Diseases.</title>
        <authorList>
            <person name="Tisza M.J."/>
            <person name="Buck C.B."/>
        </authorList>
    </citation>
    <scope>NUCLEOTIDE SEQUENCE</scope>
    <source>
        <strain evidence="3">CtxlX31</strain>
    </source>
</reference>
<dbReference type="InterPro" id="IPR014960">
    <property type="entry name" value="DUF1828"/>
</dbReference>